<dbReference type="EMBL" id="JAEFCI010010245">
    <property type="protein sequence ID" value="KAG5457342.1"/>
    <property type="molecule type" value="Genomic_DNA"/>
</dbReference>
<protein>
    <submittedName>
        <fullName evidence="1">Uncharacterized protein</fullName>
    </submittedName>
</protein>
<gene>
    <name evidence="1" type="ORF">BJ554DRAFT_2674</name>
</gene>
<dbReference type="InterPro" id="IPR036397">
    <property type="entry name" value="RNaseH_sf"/>
</dbReference>
<comment type="caution">
    <text evidence="1">The sequence shown here is derived from an EMBL/GenBank/DDBJ whole genome shotgun (WGS) entry which is preliminary data.</text>
</comment>
<dbReference type="GO" id="GO:0003676">
    <property type="term" value="F:nucleic acid binding"/>
    <property type="evidence" value="ECO:0007669"/>
    <property type="project" value="InterPro"/>
</dbReference>
<keyword evidence="2" id="KW-1185">Reference proteome</keyword>
<dbReference type="AlphaFoldDB" id="A0A8H8DGS1"/>
<name>A0A8H8DGS1_9FUNG</name>
<proteinExistence type="predicted"/>
<evidence type="ECO:0000313" key="2">
    <source>
        <dbReference type="Proteomes" id="UP000673691"/>
    </source>
</evidence>
<dbReference type="OrthoDB" id="1920326at2759"/>
<organism evidence="1 2">
    <name type="scientific">Olpidium bornovanus</name>
    <dbReference type="NCBI Taxonomy" id="278681"/>
    <lineage>
        <taxon>Eukaryota</taxon>
        <taxon>Fungi</taxon>
        <taxon>Fungi incertae sedis</taxon>
        <taxon>Olpidiomycota</taxon>
        <taxon>Olpidiomycotina</taxon>
        <taxon>Olpidiomycetes</taxon>
        <taxon>Olpidiales</taxon>
        <taxon>Olpidiaceae</taxon>
        <taxon>Olpidium</taxon>
    </lineage>
</organism>
<accession>A0A8H8DGS1</accession>
<dbReference type="InterPro" id="IPR012337">
    <property type="entry name" value="RNaseH-like_sf"/>
</dbReference>
<dbReference type="SUPFAM" id="SSF53098">
    <property type="entry name" value="Ribonuclease H-like"/>
    <property type="match status" value="1"/>
</dbReference>
<reference evidence="1 2" key="1">
    <citation type="journal article" name="Sci. Rep.">
        <title>Genome-scale phylogenetic analyses confirm Olpidium as the closest living zoosporic fungus to the non-flagellated, terrestrial fungi.</title>
        <authorList>
            <person name="Chang Y."/>
            <person name="Rochon D."/>
            <person name="Sekimoto S."/>
            <person name="Wang Y."/>
            <person name="Chovatia M."/>
            <person name="Sandor L."/>
            <person name="Salamov A."/>
            <person name="Grigoriev I.V."/>
            <person name="Stajich J.E."/>
            <person name="Spatafora J.W."/>
        </authorList>
    </citation>
    <scope>NUCLEOTIDE SEQUENCE [LARGE SCALE GENOMIC DNA]</scope>
    <source>
        <strain evidence="1">S191</strain>
    </source>
</reference>
<evidence type="ECO:0000313" key="1">
    <source>
        <dbReference type="EMBL" id="KAG5457342.1"/>
    </source>
</evidence>
<dbReference type="Gene3D" id="3.30.420.10">
    <property type="entry name" value="Ribonuclease H-like superfamily/Ribonuclease H"/>
    <property type="match status" value="1"/>
</dbReference>
<sequence>MFHERRYRFPAIAAVLKPNSRVGAKLQLNRSLWKGKVRMSNWERYNLTSQQVDYAANDALASYLVYQRLIHLAAALPVDIGPVVTFDVRAEKKLEDVINAKRKVKSGREDDGTQFFLEGDAAASKVVSGPAGKENCRRVTPTPFRPDAELGGAALGMEGQPRETVGEVAAFLEANKESLDDDEGDWES</sequence>
<dbReference type="Proteomes" id="UP000673691">
    <property type="component" value="Unassembled WGS sequence"/>
</dbReference>